<evidence type="ECO:0000313" key="4">
    <source>
        <dbReference type="Proteomes" id="UP000658258"/>
    </source>
</evidence>
<dbReference type="RefSeq" id="WP_189630878.1">
    <property type="nucleotide sequence ID" value="NZ_BNAG01000004.1"/>
</dbReference>
<evidence type="ECO:0000256" key="2">
    <source>
        <dbReference type="SAM" id="Phobius"/>
    </source>
</evidence>
<protein>
    <recommendedName>
        <fullName evidence="5">Conjugal transfer protein</fullName>
    </recommendedName>
</protein>
<feature type="region of interest" description="Disordered" evidence="1">
    <location>
        <begin position="27"/>
        <end position="50"/>
    </location>
</feature>
<dbReference type="EMBL" id="BNAG01000004">
    <property type="protein sequence ID" value="GHE70434.1"/>
    <property type="molecule type" value="Genomic_DNA"/>
</dbReference>
<dbReference type="Proteomes" id="UP000658258">
    <property type="component" value="Unassembled WGS sequence"/>
</dbReference>
<evidence type="ECO:0000256" key="1">
    <source>
        <dbReference type="SAM" id="MobiDB-lite"/>
    </source>
</evidence>
<feature type="transmembrane region" description="Helical" evidence="2">
    <location>
        <begin position="6"/>
        <end position="24"/>
    </location>
</feature>
<organism evidence="3 4">
    <name type="scientific">Roseivirga thermotolerans</name>
    <dbReference type="NCBI Taxonomy" id="1758176"/>
    <lineage>
        <taxon>Bacteria</taxon>
        <taxon>Pseudomonadati</taxon>
        <taxon>Bacteroidota</taxon>
        <taxon>Cytophagia</taxon>
        <taxon>Cytophagales</taxon>
        <taxon>Roseivirgaceae</taxon>
        <taxon>Roseivirga</taxon>
    </lineage>
</organism>
<comment type="caution">
    <text evidence="3">The sequence shown here is derived from an EMBL/GenBank/DDBJ whole genome shotgun (WGS) entry which is preliminary data.</text>
</comment>
<keyword evidence="4" id="KW-1185">Reference proteome</keyword>
<keyword evidence="2" id="KW-0472">Membrane</keyword>
<accession>A0ABQ3ICB2</accession>
<evidence type="ECO:0008006" key="5">
    <source>
        <dbReference type="Google" id="ProtNLM"/>
    </source>
</evidence>
<evidence type="ECO:0000313" key="3">
    <source>
        <dbReference type="EMBL" id="GHE70434.1"/>
    </source>
</evidence>
<sequence>MDFDFGTLLYIVLAVIYFIVQSGSKNKKKRSNQRGEQEVYEPRESNKRRPTFEELLAEFTGQQPQKDPEPIVEPVKPVVVENTSQSRRSVYEIAQEKSAQRKREAELEVQRIRSKTSDHLKGYELEEEEEQTESSYATMFENLDDVKKAFVASEIFRRKYH</sequence>
<gene>
    <name evidence="3" type="ORF">GCM10011340_27640</name>
</gene>
<keyword evidence="2" id="KW-0812">Transmembrane</keyword>
<feature type="compositionally biased region" description="Basic and acidic residues" evidence="1">
    <location>
        <begin position="33"/>
        <end position="50"/>
    </location>
</feature>
<name>A0ABQ3ICB2_9BACT</name>
<keyword evidence="2" id="KW-1133">Transmembrane helix</keyword>
<proteinExistence type="predicted"/>
<reference evidence="4" key="1">
    <citation type="journal article" date="2019" name="Int. J. Syst. Evol. Microbiol.">
        <title>The Global Catalogue of Microorganisms (GCM) 10K type strain sequencing project: providing services to taxonomists for standard genome sequencing and annotation.</title>
        <authorList>
            <consortium name="The Broad Institute Genomics Platform"/>
            <consortium name="The Broad Institute Genome Sequencing Center for Infectious Disease"/>
            <person name="Wu L."/>
            <person name="Ma J."/>
        </authorList>
    </citation>
    <scope>NUCLEOTIDE SEQUENCE [LARGE SCALE GENOMIC DNA]</scope>
    <source>
        <strain evidence="4">CGMCC 1.15111</strain>
    </source>
</reference>